<dbReference type="InterPro" id="IPR049427">
    <property type="entry name" value="Acyl-ACP_TE_C"/>
</dbReference>
<evidence type="ECO:0000256" key="10">
    <source>
        <dbReference type="ARBA" id="ARBA00023160"/>
    </source>
</evidence>
<evidence type="ECO:0000256" key="1">
    <source>
        <dbReference type="ARBA" id="ARBA00004229"/>
    </source>
</evidence>
<evidence type="ECO:0000256" key="5">
    <source>
        <dbReference type="ARBA" id="ARBA00022640"/>
    </source>
</evidence>
<accession>A0A251VNH9</accession>
<evidence type="ECO:0000259" key="13">
    <source>
        <dbReference type="Pfam" id="PF20791"/>
    </source>
</evidence>
<evidence type="ECO:0000259" key="12">
    <source>
        <dbReference type="Pfam" id="PF01643"/>
    </source>
</evidence>
<evidence type="ECO:0000256" key="2">
    <source>
        <dbReference type="ARBA" id="ARBA00006500"/>
    </source>
</evidence>
<dbReference type="PANTHER" id="PTHR31727">
    <property type="entry name" value="OLEOYL-ACYL CARRIER PROTEIN THIOESTERASE 1, CHLOROPLASTIC"/>
    <property type="match status" value="1"/>
</dbReference>
<comment type="function">
    <text evidence="11">Plays an essential role in chain termination during de novo fatty acid synthesis.</text>
</comment>
<dbReference type="InterPro" id="IPR002864">
    <property type="entry name" value="Acyl-ACP_thioesterase_NHD"/>
</dbReference>
<dbReference type="Pfam" id="PF01643">
    <property type="entry name" value="Acyl-ACP_TE"/>
    <property type="match status" value="1"/>
</dbReference>
<evidence type="ECO:0000256" key="7">
    <source>
        <dbReference type="ARBA" id="ARBA00022832"/>
    </source>
</evidence>
<reference evidence="14" key="3">
    <citation type="submission" date="2020-06" db="EMBL/GenBank/DDBJ databases">
        <title>Helianthus annuus Genome sequencing and assembly Release 2.</title>
        <authorList>
            <person name="Gouzy J."/>
            <person name="Langlade N."/>
            <person name="Munos S."/>
        </authorList>
    </citation>
    <scope>NUCLEOTIDE SEQUENCE</scope>
    <source>
        <tissue evidence="14">Leaves</tissue>
    </source>
</reference>
<dbReference type="Gramene" id="mRNA:HanXRQr2_Chr17g0806571">
    <property type="protein sequence ID" value="mRNA:HanXRQr2_Chr17g0806571"/>
    <property type="gene ID" value="HanXRQr2_Chr17g0806571"/>
</dbReference>
<evidence type="ECO:0000256" key="3">
    <source>
        <dbReference type="ARBA" id="ARBA00022516"/>
    </source>
</evidence>
<dbReference type="InterPro" id="IPR045023">
    <property type="entry name" value="FATA/B"/>
</dbReference>
<evidence type="ECO:0000256" key="9">
    <source>
        <dbReference type="ARBA" id="ARBA00023098"/>
    </source>
</evidence>
<protein>
    <recommendedName>
        <fullName evidence="11">Acyl-[acyl-carrier-protein] hydrolase</fullName>
        <ecNumber evidence="11">3.1.2.-</ecNumber>
    </recommendedName>
</protein>
<comment type="similarity">
    <text evidence="2 11">Belongs to the acyl-ACP thioesterase family.</text>
</comment>
<comment type="subcellular location">
    <subcellularLocation>
        <location evidence="1 11">Plastid</location>
        <location evidence="1 11">Chloroplast</location>
    </subcellularLocation>
</comment>
<dbReference type="CDD" id="cd00586">
    <property type="entry name" value="4HBT"/>
    <property type="match status" value="1"/>
</dbReference>
<keyword evidence="16" id="KW-1185">Reference proteome</keyword>
<evidence type="ECO:0000313" key="15">
    <source>
        <dbReference type="EMBL" id="OTG36929.1"/>
    </source>
</evidence>
<reference evidence="14 16" key="1">
    <citation type="journal article" date="2017" name="Nature">
        <title>The sunflower genome provides insights into oil metabolism, flowering and Asterid evolution.</title>
        <authorList>
            <person name="Badouin H."/>
            <person name="Gouzy J."/>
            <person name="Grassa C.J."/>
            <person name="Murat F."/>
            <person name="Staton S.E."/>
            <person name="Cottret L."/>
            <person name="Lelandais-Briere C."/>
            <person name="Owens G.L."/>
            <person name="Carrere S."/>
            <person name="Mayjonade B."/>
            <person name="Legrand L."/>
            <person name="Gill N."/>
            <person name="Kane N.C."/>
            <person name="Bowers J.E."/>
            <person name="Hubner S."/>
            <person name="Bellec A."/>
            <person name="Berard A."/>
            <person name="Berges H."/>
            <person name="Blanchet N."/>
            <person name="Boniface M.C."/>
            <person name="Brunel D."/>
            <person name="Catrice O."/>
            <person name="Chaidir N."/>
            <person name="Claudel C."/>
            <person name="Donnadieu C."/>
            <person name="Faraut T."/>
            <person name="Fievet G."/>
            <person name="Helmstetter N."/>
            <person name="King M."/>
            <person name="Knapp S.J."/>
            <person name="Lai Z."/>
            <person name="Le Paslier M.C."/>
            <person name="Lippi Y."/>
            <person name="Lorenzon L."/>
            <person name="Mandel J.R."/>
            <person name="Marage G."/>
            <person name="Marchand G."/>
            <person name="Marquand E."/>
            <person name="Bret-Mestries E."/>
            <person name="Morien E."/>
            <person name="Nambeesan S."/>
            <person name="Nguyen T."/>
            <person name="Pegot-Espagnet P."/>
            <person name="Pouilly N."/>
            <person name="Raftis F."/>
            <person name="Sallet E."/>
            <person name="Schiex T."/>
            <person name="Thomas J."/>
            <person name="Vandecasteele C."/>
            <person name="Vares D."/>
            <person name="Vear F."/>
            <person name="Vautrin S."/>
            <person name="Crespi M."/>
            <person name="Mangin B."/>
            <person name="Burke J.M."/>
            <person name="Salse J."/>
            <person name="Munos S."/>
            <person name="Vincourt P."/>
            <person name="Rieseberg L.H."/>
            <person name="Langlade N.B."/>
        </authorList>
    </citation>
    <scope>NUCLEOTIDE SEQUENCE [LARGE SCALE GENOMIC DNA]</scope>
    <source>
        <strain evidence="16">cv. SF193</strain>
        <tissue evidence="14">Leaves</tissue>
    </source>
</reference>
<feature type="domain" description="Acyl-ACP thioesterase N-terminal hotdog" evidence="12">
    <location>
        <begin position="66"/>
        <end position="200"/>
    </location>
</feature>
<evidence type="ECO:0000256" key="4">
    <source>
        <dbReference type="ARBA" id="ARBA00022528"/>
    </source>
</evidence>
<dbReference type="GO" id="GO:0000036">
    <property type="term" value="F:acyl carrier activity"/>
    <property type="evidence" value="ECO:0000318"/>
    <property type="project" value="GO_Central"/>
</dbReference>
<keyword evidence="8" id="KW-0809">Transit peptide</keyword>
<gene>
    <name evidence="15" type="ORF">HannXRQ_Chr01g0013271</name>
    <name evidence="14" type="ORF">HanXRQr2_Chr17g0806571</name>
</gene>
<dbReference type="GO" id="GO:0009507">
    <property type="term" value="C:chloroplast"/>
    <property type="evidence" value="ECO:0007669"/>
    <property type="project" value="UniProtKB-SubCell"/>
</dbReference>
<dbReference type="InterPro" id="IPR029069">
    <property type="entry name" value="HotDog_dom_sf"/>
</dbReference>
<dbReference type="EMBL" id="MNCJ02000332">
    <property type="protein sequence ID" value="KAF5755774.1"/>
    <property type="molecule type" value="Genomic_DNA"/>
</dbReference>
<proteinExistence type="inferred from homology"/>
<dbReference type="PANTHER" id="PTHR31727:SF10">
    <property type="entry name" value="ACYL-[ACYL-CARRIER-PROTEIN] HYDROLASE"/>
    <property type="match status" value="1"/>
</dbReference>
<name>A0A251VNH9_HELAN</name>
<dbReference type="InParanoid" id="A0A251VNH9"/>
<dbReference type="Pfam" id="PF20791">
    <property type="entry name" value="Acyl-ACP_TE_C"/>
    <property type="match status" value="1"/>
</dbReference>
<keyword evidence="5 11" id="KW-0934">Plastid</keyword>
<sequence length="351" mass="40807">MASFLLSYVSCPKPISLTKDSGIDFSHRLCSFKINRVSFPAIKLSRRSTTMSVAPLDVRNIILDGYGYRQRFNVRSYEAETKNITIQSIFNFLEEASWNYVRLFWVYANESGATRRMIKNDLRWVVSRMELQIDEYPNPGDQVDIDTWVGSSGKNGMRRDWEIKWADTGKVFARATSTWAMVNQKTRRVWKMPDEVRAEISHSFIEKQAIIQDHPKKLCKIDDNARYVISGLQPKRKDMDMNNCVSNKTYVDWMLEAIPDECLNNYQLSKIILEYRSECKNSDVVQSISELGEVGIIENGYQENIHMNVNTQGDELPNVRNNRYTHLLQVKGESKCEEIVRGETTWKKRLV</sequence>
<dbReference type="Gene3D" id="3.10.129.10">
    <property type="entry name" value="Hotdog Thioesterase"/>
    <property type="match status" value="1"/>
</dbReference>
<keyword evidence="10 11" id="KW-0275">Fatty acid biosynthesis</keyword>
<keyword evidence="7 11" id="KW-0276">Fatty acid metabolism</keyword>
<evidence type="ECO:0000256" key="11">
    <source>
        <dbReference type="RuleBase" id="RU363096"/>
    </source>
</evidence>
<dbReference type="Proteomes" id="UP000215914">
    <property type="component" value="Chromosome 1"/>
</dbReference>
<dbReference type="EMBL" id="CM007890">
    <property type="protein sequence ID" value="OTG36929.1"/>
    <property type="molecule type" value="Genomic_DNA"/>
</dbReference>
<keyword evidence="9 11" id="KW-0443">Lipid metabolism</keyword>
<keyword evidence="3 11" id="KW-0444">Lipid biosynthesis</keyword>
<keyword evidence="4 11" id="KW-0150">Chloroplast</keyword>
<dbReference type="AlphaFoldDB" id="A0A251VNH9"/>
<dbReference type="SUPFAM" id="SSF54637">
    <property type="entry name" value="Thioesterase/thiol ester dehydrase-isomerase"/>
    <property type="match status" value="2"/>
</dbReference>
<keyword evidence="6 11" id="KW-0378">Hydrolase</keyword>
<evidence type="ECO:0000313" key="14">
    <source>
        <dbReference type="EMBL" id="KAF5755774.1"/>
    </source>
</evidence>
<evidence type="ECO:0000313" key="16">
    <source>
        <dbReference type="Proteomes" id="UP000215914"/>
    </source>
</evidence>
<evidence type="ECO:0000256" key="8">
    <source>
        <dbReference type="ARBA" id="ARBA00022946"/>
    </source>
</evidence>
<evidence type="ECO:0000256" key="6">
    <source>
        <dbReference type="ARBA" id="ARBA00022801"/>
    </source>
</evidence>
<reference evidence="15" key="2">
    <citation type="submission" date="2017-02" db="EMBL/GenBank/DDBJ databases">
        <title>Sunflower complete genome.</title>
        <authorList>
            <person name="Langlade N."/>
            <person name="Munos S."/>
        </authorList>
    </citation>
    <scope>NUCLEOTIDE SEQUENCE [LARGE SCALE GENOMIC DNA]</scope>
    <source>
        <tissue evidence="15">Leaves</tissue>
    </source>
</reference>
<dbReference type="EC" id="3.1.2.-" evidence="11"/>
<organism evidence="15 16">
    <name type="scientific">Helianthus annuus</name>
    <name type="common">Common sunflower</name>
    <dbReference type="NCBI Taxonomy" id="4232"/>
    <lineage>
        <taxon>Eukaryota</taxon>
        <taxon>Viridiplantae</taxon>
        <taxon>Streptophyta</taxon>
        <taxon>Embryophyta</taxon>
        <taxon>Tracheophyta</taxon>
        <taxon>Spermatophyta</taxon>
        <taxon>Magnoliopsida</taxon>
        <taxon>eudicotyledons</taxon>
        <taxon>Gunneridae</taxon>
        <taxon>Pentapetalae</taxon>
        <taxon>asterids</taxon>
        <taxon>campanulids</taxon>
        <taxon>Asterales</taxon>
        <taxon>Asteraceae</taxon>
        <taxon>Asteroideae</taxon>
        <taxon>Heliantheae alliance</taxon>
        <taxon>Heliantheae</taxon>
        <taxon>Helianthus</taxon>
    </lineage>
</organism>
<feature type="domain" description="Acyl-ACP thioesterase-like C-terminal" evidence="13">
    <location>
        <begin position="226"/>
        <end position="317"/>
    </location>
</feature>
<dbReference type="GO" id="GO:0016297">
    <property type="term" value="F:fatty acyl-[ACP] hydrolase activity"/>
    <property type="evidence" value="ECO:0000318"/>
    <property type="project" value="GO_Central"/>
</dbReference>